<evidence type="ECO:0000313" key="2">
    <source>
        <dbReference type="EMBL" id="SER86595.1"/>
    </source>
</evidence>
<accession>A0A1H9SPA1</accession>
<proteinExistence type="predicted"/>
<dbReference type="AlphaFoldDB" id="A0A1H9SPA1"/>
<reference evidence="3" key="1">
    <citation type="submission" date="2016-10" db="EMBL/GenBank/DDBJ databases">
        <authorList>
            <person name="Varghese N."/>
            <person name="Submissions S."/>
        </authorList>
    </citation>
    <scope>NUCLEOTIDE SEQUENCE [LARGE SCALE GENOMIC DNA]</scope>
    <source>
        <strain evidence="3">DSM 25055</strain>
    </source>
</reference>
<dbReference type="GO" id="GO:0032259">
    <property type="term" value="P:methylation"/>
    <property type="evidence" value="ECO:0007669"/>
    <property type="project" value="UniProtKB-KW"/>
</dbReference>
<dbReference type="Proteomes" id="UP000199114">
    <property type="component" value="Unassembled WGS sequence"/>
</dbReference>
<evidence type="ECO:0000313" key="3">
    <source>
        <dbReference type="Proteomes" id="UP000199114"/>
    </source>
</evidence>
<gene>
    <name evidence="2" type="ORF">SAMN04489841_4744</name>
</gene>
<keyword evidence="2" id="KW-0489">Methyltransferase</keyword>
<dbReference type="Gene3D" id="3.40.50.150">
    <property type="entry name" value="Vaccinia Virus protein VP39"/>
    <property type="match status" value="1"/>
</dbReference>
<dbReference type="PANTHER" id="PTHR42912">
    <property type="entry name" value="METHYLTRANSFERASE"/>
    <property type="match status" value="1"/>
</dbReference>
<keyword evidence="3" id="KW-1185">Reference proteome</keyword>
<dbReference type="OrthoDB" id="57427at2157"/>
<dbReference type="GO" id="GO:0008168">
    <property type="term" value="F:methyltransferase activity"/>
    <property type="evidence" value="ECO:0007669"/>
    <property type="project" value="UniProtKB-KW"/>
</dbReference>
<feature type="domain" description="Methyltransferase" evidence="1">
    <location>
        <begin position="71"/>
        <end position="169"/>
    </location>
</feature>
<organism evidence="2 3">
    <name type="scientific">Natrinema salaciae</name>
    <dbReference type="NCBI Taxonomy" id="1186196"/>
    <lineage>
        <taxon>Archaea</taxon>
        <taxon>Methanobacteriati</taxon>
        <taxon>Methanobacteriota</taxon>
        <taxon>Stenosarchaea group</taxon>
        <taxon>Halobacteria</taxon>
        <taxon>Halobacteriales</taxon>
        <taxon>Natrialbaceae</taxon>
        <taxon>Natrinema</taxon>
    </lineage>
</organism>
<dbReference type="PANTHER" id="PTHR42912:SF80">
    <property type="entry name" value="METHYLTRANSFERASE DOMAIN-CONTAINING PROTEIN"/>
    <property type="match status" value="1"/>
</dbReference>
<dbReference type="Pfam" id="PF13649">
    <property type="entry name" value="Methyltransf_25"/>
    <property type="match status" value="1"/>
</dbReference>
<dbReference type="InterPro" id="IPR029063">
    <property type="entry name" value="SAM-dependent_MTases_sf"/>
</dbReference>
<name>A0A1H9SPA1_9EURY</name>
<dbReference type="STRING" id="1186196.SAMN04489841_4744"/>
<dbReference type="EMBL" id="FOFD01000009">
    <property type="protein sequence ID" value="SER86595.1"/>
    <property type="molecule type" value="Genomic_DNA"/>
</dbReference>
<sequence length="238" mass="26432">MDTSVPPDRHPTFADWRSPDSITRVDRSKRDAIAWYDRISPWYDALVGRFDRRPRNRGIALLNAEPGERALEVGFGTGRALVSFADGVGSDGHVVGLDSSSGMSAVARERVAAADVTDRVSIVQGDAERLPFDGDAFDAVFASFTLELFDTPSLPRVLGEWRRVLRDDGRLGVVALSTRDGGLVTRAYERLHEAFPRYADCRPIFVRELLEENEFDAVEAETRPLWGLTVEIVVATPR</sequence>
<dbReference type="CDD" id="cd02440">
    <property type="entry name" value="AdoMet_MTases"/>
    <property type="match status" value="1"/>
</dbReference>
<evidence type="ECO:0000259" key="1">
    <source>
        <dbReference type="Pfam" id="PF13649"/>
    </source>
</evidence>
<dbReference type="InterPro" id="IPR041698">
    <property type="entry name" value="Methyltransf_25"/>
</dbReference>
<dbReference type="RefSeq" id="WP_090622960.1">
    <property type="nucleotide sequence ID" value="NZ_FOFD01000009.1"/>
</dbReference>
<dbReference type="InterPro" id="IPR050508">
    <property type="entry name" value="Methyltransf_Superfamily"/>
</dbReference>
<dbReference type="SUPFAM" id="SSF53335">
    <property type="entry name" value="S-adenosyl-L-methionine-dependent methyltransferases"/>
    <property type="match status" value="1"/>
</dbReference>
<protein>
    <submittedName>
        <fullName evidence="2">Demethylmenaquinone methyltransferase / 2-methoxy-6-polyprenyl-1,4-benzoquinol methylase</fullName>
    </submittedName>
</protein>
<keyword evidence="2" id="KW-0808">Transferase</keyword>